<evidence type="ECO:0000259" key="5">
    <source>
        <dbReference type="PROSITE" id="PS50977"/>
    </source>
</evidence>
<dbReference type="SUPFAM" id="SSF46689">
    <property type="entry name" value="Homeodomain-like"/>
    <property type="match status" value="1"/>
</dbReference>
<evidence type="ECO:0000256" key="3">
    <source>
        <dbReference type="ARBA" id="ARBA00023163"/>
    </source>
</evidence>
<gene>
    <name evidence="6" type="ORF">HNR09_001108</name>
</gene>
<dbReference type="Gene3D" id="1.10.357.10">
    <property type="entry name" value="Tetracycline Repressor, domain 2"/>
    <property type="match status" value="1"/>
</dbReference>
<evidence type="ECO:0000313" key="7">
    <source>
        <dbReference type="Proteomes" id="UP000535437"/>
    </source>
</evidence>
<organism evidence="6 7">
    <name type="scientific">Nesterenkonia xinjiangensis</name>
    <dbReference type="NCBI Taxonomy" id="225327"/>
    <lineage>
        <taxon>Bacteria</taxon>
        <taxon>Bacillati</taxon>
        <taxon>Actinomycetota</taxon>
        <taxon>Actinomycetes</taxon>
        <taxon>Micrococcales</taxon>
        <taxon>Micrococcaceae</taxon>
        <taxon>Nesterenkonia</taxon>
    </lineage>
</organism>
<keyword evidence="1" id="KW-0805">Transcription regulation</keyword>
<evidence type="ECO:0000256" key="1">
    <source>
        <dbReference type="ARBA" id="ARBA00023015"/>
    </source>
</evidence>
<dbReference type="EMBL" id="JACCFY010000001">
    <property type="protein sequence ID" value="NYJ77697.1"/>
    <property type="molecule type" value="Genomic_DNA"/>
</dbReference>
<evidence type="ECO:0000313" key="6">
    <source>
        <dbReference type="EMBL" id="NYJ77697.1"/>
    </source>
</evidence>
<evidence type="ECO:0000256" key="2">
    <source>
        <dbReference type="ARBA" id="ARBA00023125"/>
    </source>
</evidence>
<accession>A0A7Z0GKM8</accession>
<dbReference type="PROSITE" id="PS50977">
    <property type="entry name" value="HTH_TETR_2"/>
    <property type="match status" value="1"/>
</dbReference>
<dbReference type="PRINTS" id="PR00455">
    <property type="entry name" value="HTHTETR"/>
</dbReference>
<keyword evidence="3" id="KW-0804">Transcription</keyword>
<dbReference type="SUPFAM" id="SSF48498">
    <property type="entry name" value="Tetracyclin repressor-like, C-terminal domain"/>
    <property type="match status" value="1"/>
</dbReference>
<comment type="caution">
    <text evidence="6">The sequence shown here is derived from an EMBL/GenBank/DDBJ whole genome shotgun (WGS) entry which is preliminary data.</text>
</comment>
<dbReference type="GO" id="GO:0003700">
    <property type="term" value="F:DNA-binding transcription factor activity"/>
    <property type="evidence" value="ECO:0007669"/>
    <property type="project" value="TreeGrafter"/>
</dbReference>
<feature type="domain" description="HTH tetR-type" evidence="5">
    <location>
        <begin position="11"/>
        <end position="71"/>
    </location>
</feature>
<keyword evidence="7" id="KW-1185">Reference proteome</keyword>
<dbReference type="RefSeq" id="WP_179541145.1">
    <property type="nucleotide sequence ID" value="NZ_BAAALL010000002.1"/>
</dbReference>
<keyword evidence="2 4" id="KW-0238">DNA-binding</keyword>
<dbReference type="PANTHER" id="PTHR30055">
    <property type="entry name" value="HTH-TYPE TRANSCRIPTIONAL REGULATOR RUTR"/>
    <property type="match status" value="1"/>
</dbReference>
<name>A0A7Z0GKM8_9MICC</name>
<dbReference type="InterPro" id="IPR009057">
    <property type="entry name" value="Homeodomain-like_sf"/>
</dbReference>
<evidence type="ECO:0000256" key="4">
    <source>
        <dbReference type="PROSITE-ProRule" id="PRU00335"/>
    </source>
</evidence>
<dbReference type="PANTHER" id="PTHR30055:SF234">
    <property type="entry name" value="HTH-TYPE TRANSCRIPTIONAL REGULATOR BETI"/>
    <property type="match status" value="1"/>
</dbReference>
<dbReference type="InterPro" id="IPR050109">
    <property type="entry name" value="HTH-type_TetR-like_transc_reg"/>
</dbReference>
<dbReference type="GO" id="GO:0000976">
    <property type="term" value="F:transcription cis-regulatory region binding"/>
    <property type="evidence" value="ECO:0007669"/>
    <property type="project" value="TreeGrafter"/>
</dbReference>
<dbReference type="InterPro" id="IPR001647">
    <property type="entry name" value="HTH_TetR"/>
</dbReference>
<proteinExistence type="predicted"/>
<dbReference type="Proteomes" id="UP000535437">
    <property type="component" value="Unassembled WGS sequence"/>
</dbReference>
<sequence>MRRSPDQGPRPSARERILDAAADVMRTDGLARATTKRIAGAASCSEALLYKHFPEKQDIFLAVLQERSPRLPPLGEAAGAGEVRDILTAITARLIAFYALNFPMAAALFGDHALLTAHRAALETRGAGPQAPSSSITAHLQEEIARGRVSATCDADATARLLTGAALHEGFLAGYTGTPVDDAEGLAARLVDSLAL</sequence>
<reference evidence="6 7" key="1">
    <citation type="submission" date="2020-07" db="EMBL/GenBank/DDBJ databases">
        <title>Sequencing the genomes of 1000 actinobacteria strains.</title>
        <authorList>
            <person name="Klenk H.-P."/>
        </authorList>
    </citation>
    <scope>NUCLEOTIDE SEQUENCE [LARGE SCALE GENOMIC DNA]</scope>
    <source>
        <strain evidence="6 7">DSM 15475</strain>
    </source>
</reference>
<dbReference type="Pfam" id="PF00440">
    <property type="entry name" value="TetR_N"/>
    <property type="match status" value="1"/>
</dbReference>
<feature type="DNA-binding region" description="H-T-H motif" evidence="4">
    <location>
        <begin position="34"/>
        <end position="53"/>
    </location>
</feature>
<dbReference type="AlphaFoldDB" id="A0A7Z0GKM8"/>
<dbReference type="InterPro" id="IPR036271">
    <property type="entry name" value="Tet_transcr_reg_TetR-rel_C_sf"/>
</dbReference>
<protein>
    <submittedName>
        <fullName evidence="6">AcrR family transcriptional regulator</fullName>
    </submittedName>
</protein>